<dbReference type="AlphaFoldDB" id="D3AYX2"/>
<comment type="caution">
    <text evidence="2">The sequence shown here is derived from an EMBL/GenBank/DDBJ whole genome shotgun (WGS) entry which is preliminary data.</text>
</comment>
<name>D3AYX2_HETP5</name>
<feature type="compositionally biased region" description="Acidic residues" evidence="1">
    <location>
        <begin position="215"/>
        <end position="225"/>
    </location>
</feature>
<dbReference type="GeneID" id="31356422"/>
<evidence type="ECO:0000256" key="1">
    <source>
        <dbReference type="SAM" id="MobiDB-lite"/>
    </source>
</evidence>
<dbReference type="STRING" id="670386.D3AYX2"/>
<dbReference type="Pfam" id="PF20168">
    <property type="entry name" value="PDS5"/>
    <property type="match status" value="1"/>
</dbReference>
<organism evidence="2 3">
    <name type="scientific">Heterostelium pallidum (strain ATCC 26659 / Pp 5 / PN500)</name>
    <name type="common">Cellular slime mold</name>
    <name type="synonym">Polysphondylium pallidum</name>
    <dbReference type="NCBI Taxonomy" id="670386"/>
    <lineage>
        <taxon>Eukaryota</taxon>
        <taxon>Amoebozoa</taxon>
        <taxon>Evosea</taxon>
        <taxon>Eumycetozoa</taxon>
        <taxon>Dictyostelia</taxon>
        <taxon>Acytosteliales</taxon>
        <taxon>Acytosteliaceae</taxon>
        <taxon>Heterostelium</taxon>
    </lineage>
</organism>
<feature type="region of interest" description="Disordered" evidence="1">
    <location>
        <begin position="107"/>
        <end position="225"/>
    </location>
</feature>
<dbReference type="RefSeq" id="XP_020437769.1">
    <property type="nucleotide sequence ID" value="XM_020571911.1"/>
</dbReference>
<feature type="compositionally biased region" description="Basic and acidic residues" evidence="1">
    <location>
        <begin position="181"/>
        <end position="193"/>
    </location>
</feature>
<protein>
    <submittedName>
        <fullName evidence="2">Uncharacterized protein</fullName>
    </submittedName>
</protein>
<gene>
    <name evidence="2" type="ORF">PPL_00891</name>
</gene>
<dbReference type="InParanoid" id="D3AYX2"/>
<reference evidence="2 3" key="1">
    <citation type="journal article" date="2011" name="Genome Res.">
        <title>Phylogeny-wide analysis of social amoeba genomes highlights ancient origins for complex intercellular communication.</title>
        <authorList>
            <person name="Heidel A.J."/>
            <person name="Lawal H.M."/>
            <person name="Felder M."/>
            <person name="Schilde C."/>
            <person name="Helps N.R."/>
            <person name="Tunggal B."/>
            <person name="Rivero F."/>
            <person name="John U."/>
            <person name="Schleicher M."/>
            <person name="Eichinger L."/>
            <person name="Platzer M."/>
            <person name="Noegel A.A."/>
            <person name="Schaap P."/>
            <person name="Gloeckner G."/>
        </authorList>
    </citation>
    <scope>NUCLEOTIDE SEQUENCE [LARGE SCALE GENOMIC DNA]</scope>
    <source>
        <strain evidence="3">ATCC 26659 / Pp 5 / PN500</strain>
    </source>
</reference>
<keyword evidence="3" id="KW-1185">Reference proteome</keyword>
<proteinExistence type="predicted"/>
<dbReference type="EMBL" id="ADBJ01000004">
    <property type="protein sequence ID" value="EFA85662.1"/>
    <property type="molecule type" value="Genomic_DNA"/>
</dbReference>
<accession>D3AYX2</accession>
<evidence type="ECO:0000313" key="2">
    <source>
        <dbReference type="EMBL" id="EFA85662.1"/>
    </source>
</evidence>
<sequence>MMIEEKDNYSVLMNYLTYIRQSIDALDPYSKNIRRIANHGIHILVEEYKDKKWKVQKFQSQMNLPKEFYIYQPDVDFKEYDRDTTDKLPDFFVVTTGKGADRINESAYFEKNTPKKAPPQPGHDQSDSEMTEEKANQEAEAEEAEAEEKEEEEKVVKKVTKKKATQRGKKKVVEEEDDNQESEKDDNTVQNEKENEDDEEQDKDVQMKDTAAVAQEEEEREEEEL</sequence>
<dbReference type="Proteomes" id="UP000001396">
    <property type="component" value="Unassembled WGS sequence"/>
</dbReference>
<evidence type="ECO:0000313" key="3">
    <source>
        <dbReference type="Proteomes" id="UP000001396"/>
    </source>
</evidence>
<feature type="compositionally biased region" description="Basic residues" evidence="1">
    <location>
        <begin position="157"/>
        <end position="170"/>
    </location>
</feature>
<feature type="compositionally biased region" description="Acidic residues" evidence="1">
    <location>
        <begin position="139"/>
        <end position="153"/>
    </location>
</feature>